<name>A0AAD8XXZ5_9STRA</name>
<evidence type="ECO:0000256" key="1">
    <source>
        <dbReference type="SAM" id="MobiDB-lite"/>
    </source>
</evidence>
<feature type="transmembrane region" description="Helical" evidence="2">
    <location>
        <begin position="236"/>
        <end position="256"/>
    </location>
</feature>
<dbReference type="InterPro" id="IPR000772">
    <property type="entry name" value="Ricin_B_lectin"/>
</dbReference>
<keyword evidence="2" id="KW-1133">Transmembrane helix</keyword>
<comment type="caution">
    <text evidence="4">The sequence shown here is derived from an EMBL/GenBank/DDBJ whole genome shotgun (WGS) entry which is preliminary data.</text>
</comment>
<dbReference type="PROSITE" id="PS50231">
    <property type="entry name" value="RICIN_B_LECTIN"/>
    <property type="match status" value="1"/>
</dbReference>
<keyword evidence="2" id="KW-0472">Membrane</keyword>
<keyword evidence="5" id="KW-1185">Reference proteome</keyword>
<feature type="compositionally biased region" description="Low complexity" evidence="1">
    <location>
        <begin position="450"/>
        <end position="501"/>
    </location>
</feature>
<dbReference type="EMBL" id="JATAAI010000032">
    <property type="protein sequence ID" value="KAK1735694.1"/>
    <property type="molecule type" value="Genomic_DNA"/>
</dbReference>
<evidence type="ECO:0000259" key="3">
    <source>
        <dbReference type="SMART" id="SM00458"/>
    </source>
</evidence>
<protein>
    <recommendedName>
        <fullName evidence="3">Ricin B lectin domain-containing protein</fullName>
    </recommendedName>
</protein>
<feature type="region of interest" description="Disordered" evidence="1">
    <location>
        <begin position="429"/>
        <end position="505"/>
    </location>
</feature>
<evidence type="ECO:0000313" key="5">
    <source>
        <dbReference type="Proteomes" id="UP001224775"/>
    </source>
</evidence>
<feature type="region of interest" description="Disordered" evidence="1">
    <location>
        <begin position="1"/>
        <end position="145"/>
    </location>
</feature>
<feature type="compositionally biased region" description="Basic and acidic residues" evidence="1">
    <location>
        <begin position="1"/>
        <end position="14"/>
    </location>
</feature>
<accession>A0AAD8XXZ5</accession>
<gene>
    <name evidence="4" type="ORF">QTG54_013400</name>
</gene>
<proteinExistence type="predicted"/>
<keyword evidence="2" id="KW-0812">Transmembrane</keyword>
<dbReference type="SUPFAM" id="SSF50370">
    <property type="entry name" value="Ricin B-like lectins"/>
    <property type="match status" value="1"/>
</dbReference>
<evidence type="ECO:0000256" key="2">
    <source>
        <dbReference type="SAM" id="Phobius"/>
    </source>
</evidence>
<feature type="compositionally biased region" description="Low complexity" evidence="1">
    <location>
        <begin position="20"/>
        <end position="30"/>
    </location>
</feature>
<dbReference type="Gene3D" id="2.80.10.50">
    <property type="match status" value="1"/>
</dbReference>
<sequence>MAADLKGETKRPTVMEDDSSQPTPSSSDSTAFESYADGEFNRRLLAKAAMAAESKQENMRPPDNVDSQPIPFDSTNCGDDGSKKIAAAAQPPTLNAIKKIDDGNDADAALRPFNSSELEDESKPKIALGNESTNEDEGQRDSLRDSKIFEASQRSISESQKTAASFVYGNETVGATPFSRESQKSEANASVSPIIEAYLVEDEGGSGGVSWPRYSVYEATPLEPELPWWKQRRTKVFMVINCILITALAVGLGVTFSRSQQLRGDVDAPTADDTTAAPTQGWFHIKSKLDERFCIDAMHIDDMSAVGDGQQVYIQPCDSNKWSQQWMWDREGRLRWRHGDEQYCMEAGSSGGGGLEDKMFVSKCDDESQHKWSILNDGRIQNNIHRMYIGSEGCYIQKQADECRAVQLSYYEEDGNCALSQTWTLSAAQSQEQTPSIPSPSPRFICNLEPTSTSKPSSSPSVSSSVSPSVSPSVTPSASSSAAPSSSPSSMASSSPSSQPTMVDPTLMPTPRAFCGCAACTQEVWDTIATDAGGSFTCGDRISWLTTENGMNEYEACEKVSMEFPEGPCGPVCDPFRCSNCGCVSCTQKVWDTIATDYAGNFTCGDRISWLTNEQGMSGYEACVKVSSEFPSGPCGPACDPNLC</sequence>
<dbReference type="AlphaFoldDB" id="A0AAD8XXZ5"/>
<organism evidence="4 5">
    <name type="scientific">Skeletonema marinoi</name>
    <dbReference type="NCBI Taxonomy" id="267567"/>
    <lineage>
        <taxon>Eukaryota</taxon>
        <taxon>Sar</taxon>
        <taxon>Stramenopiles</taxon>
        <taxon>Ochrophyta</taxon>
        <taxon>Bacillariophyta</taxon>
        <taxon>Coscinodiscophyceae</taxon>
        <taxon>Thalassiosirophycidae</taxon>
        <taxon>Thalassiosirales</taxon>
        <taxon>Skeletonemataceae</taxon>
        <taxon>Skeletonema</taxon>
        <taxon>Skeletonema marinoi-dohrnii complex</taxon>
    </lineage>
</organism>
<dbReference type="SMART" id="SM00458">
    <property type="entry name" value="RICIN"/>
    <property type="match status" value="1"/>
</dbReference>
<reference evidence="4" key="1">
    <citation type="submission" date="2023-06" db="EMBL/GenBank/DDBJ databases">
        <title>Survivors Of The Sea: Transcriptome response of Skeletonema marinoi to long-term dormancy.</title>
        <authorList>
            <person name="Pinder M.I.M."/>
            <person name="Kourtchenko O."/>
            <person name="Robertson E.K."/>
            <person name="Larsson T."/>
            <person name="Maumus F."/>
            <person name="Osuna-Cruz C.M."/>
            <person name="Vancaester E."/>
            <person name="Stenow R."/>
            <person name="Vandepoele K."/>
            <person name="Ploug H."/>
            <person name="Bruchert V."/>
            <person name="Godhe A."/>
            <person name="Topel M."/>
        </authorList>
    </citation>
    <scope>NUCLEOTIDE SEQUENCE</scope>
    <source>
        <strain evidence="4">R05AC</strain>
    </source>
</reference>
<evidence type="ECO:0000313" key="4">
    <source>
        <dbReference type="EMBL" id="KAK1735694.1"/>
    </source>
</evidence>
<feature type="domain" description="Ricin B lectin" evidence="3">
    <location>
        <begin position="281"/>
        <end position="426"/>
    </location>
</feature>
<dbReference type="Proteomes" id="UP001224775">
    <property type="component" value="Unassembled WGS sequence"/>
</dbReference>
<dbReference type="Pfam" id="PF00652">
    <property type="entry name" value="Ricin_B_lectin"/>
    <property type="match status" value="1"/>
</dbReference>
<dbReference type="InterPro" id="IPR035992">
    <property type="entry name" value="Ricin_B-like_lectins"/>
</dbReference>